<dbReference type="RefSeq" id="XP_073560730.1">
    <property type="nucleotide sequence ID" value="XM_073701233.1"/>
</dbReference>
<reference evidence="1 2" key="1">
    <citation type="submission" date="2018-01" db="EMBL/GenBank/DDBJ databases">
        <title>Genome characterization of the sugarcane-associated fungus Trichoderma ghanense CCMA-1212 and their application in lignocelulose bioconversion.</title>
        <authorList>
            <person name="Steindorff A.S."/>
            <person name="Mendes T.D."/>
            <person name="Vilela E.S.D."/>
            <person name="Rodrigues D.S."/>
            <person name="Formighieri E.F."/>
            <person name="Melo I.S."/>
            <person name="Favaro L.C.L."/>
        </authorList>
    </citation>
    <scope>NUCLEOTIDE SEQUENCE [LARGE SCALE GENOMIC DNA]</scope>
    <source>
        <strain evidence="1 2">CCMA-1212</strain>
    </source>
</reference>
<dbReference type="GeneID" id="300575683"/>
<evidence type="ECO:0000313" key="1">
    <source>
        <dbReference type="EMBL" id="TFB04529.1"/>
    </source>
</evidence>
<comment type="caution">
    <text evidence="1">The sequence shown here is derived from an EMBL/GenBank/DDBJ whole genome shotgun (WGS) entry which is preliminary data.</text>
</comment>
<accession>A0ABY2HA38</accession>
<dbReference type="Proteomes" id="UP001642720">
    <property type="component" value="Unassembled WGS sequence"/>
</dbReference>
<dbReference type="EMBL" id="PPTA01000004">
    <property type="protein sequence ID" value="TFB04529.1"/>
    <property type="molecule type" value="Genomic_DNA"/>
</dbReference>
<name>A0ABY2HA38_9HYPO</name>
<gene>
    <name evidence="1" type="ORF">CCMA1212_003904</name>
</gene>
<protein>
    <recommendedName>
        <fullName evidence="3">SSCRP protein</fullName>
    </recommendedName>
</protein>
<sequence length="120" mass="13697">MHQKPLVTAALIAFQGSIVCHFANLIDCTGNSRSGLTRTTCSSRLPLRCFWVFSCLHFSFFFPLKSLRSPHLVITPSSYIYNTCEPNGSYRSRSWCISVWADDKASEEERADPLTDQYMY</sequence>
<evidence type="ECO:0000313" key="2">
    <source>
        <dbReference type="Proteomes" id="UP001642720"/>
    </source>
</evidence>
<keyword evidence="2" id="KW-1185">Reference proteome</keyword>
<evidence type="ECO:0008006" key="3">
    <source>
        <dbReference type="Google" id="ProtNLM"/>
    </source>
</evidence>
<organism evidence="1 2">
    <name type="scientific">Trichoderma ghanense</name>
    <dbReference type="NCBI Taxonomy" id="65468"/>
    <lineage>
        <taxon>Eukaryota</taxon>
        <taxon>Fungi</taxon>
        <taxon>Dikarya</taxon>
        <taxon>Ascomycota</taxon>
        <taxon>Pezizomycotina</taxon>
        <taxon>Sordariomycetes</taxon>
        <taxon>Hypocreomycetidae</taxon>
        <taxon>Hypocreales</taxon>
        <taxon>Hypocreaceae</taxon>
        <taxon>Trichoderma</taxon>
    </lineage>
</organism>
<proteinExistence type="predicted"/>